<evidence type="ECO:0000256" key="3">
    <source>
        <dbReference type="ARBA" id="ARBA00022448"/>
    </source>
</evidence>
<comment type="caution">
    <text evidence="7">Lacks conserved residue(s) required for the propagation of feature annotation.</text>
</comment>
<evidence type="ECO:0000256" key="4">
    <source>
        <dbReference type="ARBA" id="ARBA00022692"/>
    </source>
</evidence>
<feature type="transmembrane region" description="Helical" evidence="7">
    <location>
        <begin position="207"/>
        <end position="225"/>
    </location>
</feature>
<evidence type="ECO:0000256" key="5">
    <source>
        <dbReference type="ARBA" id="ARBA00022989"/>
    </source>
</evidence>
<feature type="transmembrane region" description="Helical" evidence="7">
    <location>
        <begin position="492"/>
        <end position="509"/>
    </location>
</feature>
<feature type="transmembrane region" description="Helical" evidence="7">
    <location>
        <begin position="422"/>
        <end position="443"/>
    </location>
</feature>
<keyword evidence="3 7" id="KW-0813">Transport</keyword>
<comment type="subcellular location">
    <subcellularLocation>
        <location evidence="1 7">Membrane</location>
        <topology evidence="1 7">Multi-pass membrane protein</topology>
    </subcellularLocation>
</comment>
<dbReference type="PANTHER" id="PTHR11660:SF57">
    <property type="entry name" value="SOLUTE CARRIER FAMILY 40 MEMBER"/>
    <property type="match status" value="1"/>
</dbReference>
<evidence type="ECO:0000313" key="10">
    <source>
        <dbReference type="Proteomes" id="UP001165122"/>
    </source>
</evidence>
<feature type="transmembrane region" description="Helical" evidence="7">
    <location>
        <begin position="521"/>
        <end position="542"/>
    </location>
</feature>
<dbReference type="Pfam" id="PF06963">
    <property type="entry name" value="FPN1"/>
    <property type="match status" value="1"/>
</dbReference>
<dbReference type="GO" id="GO:0005381">
    <property type="term" value="F:iron ion transmembrane transporter activity"/>
    <property type="evidence" value="ECO:0007669"/>
    <property type="project" value="UniProtKB-UniRule"/>
</dbReference>
<evidence type="ECO:0000256" key="1">
    <source>
        <dbReference type="ARBA" id="ARBA00004141"/>
    </source>
</evidence>
<comment type="function">
    <text evidence="7">May be involved in iron transport and iron homeostasis.</text>
</comment>
<proteinExistence type="inferred from homology"/>
<sequence length="544" mass="59793">MGNQPARFKARTEVDETTMISPDPIDEETPDVSTLSELDSLLPSRPALPSFYDSTPRSTPSPDPDKQQNNRRHHTVNRRHTLLAEAPPAFVRPTLYTSHFTSQWAERTWEFTIVLLLTYIGPQDRALLLVSSYGLFCALSSLVTLGAVGAFIDRANRITAFRLILLWQNFSVIAATAACFALLVMKHDVEKVEGTLNFNSPFYLEDWTIYLIVMVHVFGASAQIASSGSTVSIEKDWVPEIAKTYQDPGWLTQTNVSMRQIDLGCKVLAPVFAGFVIEFCGKDNLESACIAMGVFNVLTILCEWICSRKVYNEVSALHTKAAVDPASSPTTPTTPSKKKGFIADSLSSFSIFFSSKVALPGLALALLYINIMSYGSIMLAYVSWRGMSAPLIGLTRGISATIGLLGTIAFQFSSKHTGINFTGFWSIIMQGVFLGVSFSSIFFDDTQTSLVLLISGVCMSRIGLWAFDLAVSQQMQEMVPENERGAVGGSQSALCSMFEMLSYVFGLIWSRPEEFNNLVTISYGGQLLAVVCYCIFYAGSAIRK</sequence>
<keyword evidence="7" id="KW-0406">Ion transport</keyword>
<evidence type="ECO:0000256" key="6">
    <source>
        <dbReference type="ARBA" id="ARBA00023136"/>
    </source>
</evidence>
<keyword evidence="6 7" id="KW-0472">Membrane</keyword>
<gene>
    <name evidence="9" type="ORF">TrLO_g7317</name>
</gene>
<comment type="similarity">
    <text evidence="2 7">Belongs to the ferroportin (FP) (TC 2.A.100) family. SLC40A subfamily.</text>
</comment>
<name>A0A9W6Z864_9STRA</name>
<protein>
    <recommendedName>
        <fullName evidence="7">Solute carrier family 40 member</fullName>
    </recommendedName>
</protein>
<dbReference type="InterPro" id="IPR009716">
    <property type="entry name" value="Ferroportin-1"/>
</dbReference>
<evidence type="ECO:0000256" key="2">
    <source>
        <dbReference type="ARBA" id="ARBA00006279"/>
    </source>
</evidence>
<evidence type="ECO:0000256" key="8">
    <source>
        <dbReference type="SAM" id="MobiDB-lite"/>
    </source>
</evidence>
<dbReference type="AlphaFoldDB" id="A0A9W6Z864"/>
<reference evidence="10" key="1">
    <citation type="journal article" date="2023" name="Commun. Biol.">
        <title>Genome analysis of Parmales, the sister group of diatoms, reveals the evolutionary specialization of diatoms from phago-mixotrophs to photoautotrophs.</title>
        <authorList>
            <person name="Ban H."/>
            <person name="Sato S."/>
            <person name="Yoshikawa S."/>
            <person name="Yamada K."/>
            <person name="Nakamura Y."/>
            <person name="Ichinomiya M."/>
            <person name="Sato N."/>
            <person name="Blanc-Mathieu R."/>
            <person name="Endo H."/>
            <person name="Kuwata A."/>
            <person name="Ogata H."/>
        </authorList>
    </citation>
    <scope>NUCLEOTIDE SEQUENCE [LARGE SCALE GENOMIC DNA]</scope>
    <source>
        <strain evidence="10">NIES 3700</strain>
    </source>
</reference>
<feature type="transmembrane region" description="Helical" evidence="7">
    <location>
        <begin position="449"/>
        <end position="471"/>
    </location>
</feature>
<evidence type="ECO:0000313" key="9">
    <source>
        <dbReference type="EMBL" id="GMH49797.1"/>
    </source>
</evidence>
<keyword evidence="10" id="KW-1185">Reference proteome</keyword>
<dbReference type="Proteomes" id="UP001165122">
    <property type="component" value="Unassembled WGS sequence"/>
</dbReference>
<keyword evidence="5 7" id="KW-1133">Transmembrane helix</keyword>
<feature type="transmembrane region" description="Helical" evidence="7">
    <location>
        <begin position="164"/>
        <end position="187"/>
    </location>
</feature>
<dbReference type="PANTHER" id="PTHR11660">
    <property type="entry name" value="SOLUTE CARRIER FAMILY 40 MEMBER"/>
    <property type="match status" value="1"/>
</dbReference>
<dbReference type="InterPro" id="IPR036259">
    <property type="entry name" value="MFS_trans_sf"/>
</dbReference>
<accession>A0A9W6Z864</accession>
<organism evidence="9 10">
    <name type="scientific">Triparma laevis f. longispina</name>
    <dbReference type="NCBI Taxonomy" id="1714387"/>
    <lineage>
        <taxon>Eukaryota</taxon>
        <taxon>Sar</taxon>
        <taxon>Stramenopiles</taxon>
        <taxon>Ochrophyta</taxon>
        <taxon>Bolidophyceae</taxon>
        <taxon>Parmales</taxon>
        <taxon>Triparmaceae</taxon>
        <taxon>Triparma</taxon>
    </lineage>
</organism>
<comment type="caution">
    <text evidence="9">The sequence shown here is derived from an EMBL/GenBank/DDBJ whole genome shotgun (WGS) entry which is preliminary data.</text>
</comment>
<dbReference type="GO" id="GO:0016020">
    <property type="term" value="C:membrane"/>
    <property type="evidence" value="ECO:0007669"/>
    <property type="project" value="UniProtKB-SubCell"/>
</dbReference>
<feature type="region of interest" description="Disordered" evidence="8">
    <location>
        <begin position="1"/>
        <end position="77"/>
    </location>
</feature>
<dbReference type="EMBL" id="BRXW01000391">
    <property type="protein sequence ID" value="GMH49797.1"/>
    <property type="molecule type" value="Genomic_DNA"/>
</dbReference>
<feature type="transmembrane region" description="Helical" evidence="7">
    <location>
        <begin position="388"/>
        <end position="410"/>
    </location>
</feature>
<dbReference type="SUPFAM" id="SSF103473">
    <property type="entry name" value="MFS general substrate transporter"/>
    <property type="match status" value="1"/>
</dbReference>
<dbReference type="OrthoDB" id="648861at2759"/>
<feature type="transmembrane region" description="Helical" evidence="7">
    <location>
        <begin position="126"/>
        <end position="152"/>
    </location>
</feature>
<keyword evidence="4 7" id="KW-0812">Transmembrane</keyword>
<evidence type="ECO:0000256" key="7">
    <source>
        <dbReference type="RuleBase" id="RU365065"/>
    </source>
</evidence>
<feature type="transmembrane region" description="Helical" evidence="7">
    <location>
        <begin position="357"/>
        <end position="382"/>
    </location>
</feature>